<reference evidence="7" key="1">
    <citation type="submission" date="2014-08" db="EMBL/GenBank/DDBJ databases">
        <authorList>
            <person name="Sharma Rahul"/>
            <person name="Thines Marco"/>
        </authorList>
    </citation>
    <scope>NUCLEOTIDE SEQUENCE</scope>
</reference>
<keyword evidence="3 6" id="KW-0812">Transmembrane</keyword>
<protein>
    <submittedName>
        <fullName evidence="7">Peripheral-type benzodiazepine receptor and related proteins</fullName>
    </submittedName>
</protein>
<evidence type="ECO:0000256" key="2">
    <source>
        <dbReference type="ARBA" id="ARBA00007524"/>
    </source>
</evidence>
<feature type="transmembrane region" description="Helical" evidence="6">
    <location>
        <begin position="117"/>
        <end position="133"/>
    </location>
</feature>
<evidence type="ECO:0000256" key="3">
    <source>
        <dbReference type="ARBA" id="ARBA00022692"/>
    </source>
</evidence>
<feature type="transmembrane region" description="Helical" evidence="6">
    <location>
        <begin position="12"/>
        <end position="34"/>
    </location>
</feature>
<dbReference type="FunFam" id="1.20.1260.100:FF:000001">
    <property type="entry name" value="translocator protein 2"/>
    <property type="match status" value="1"/>
</dbReference>
<organism evidence="7">
    <name type="scientific">Phaffia rhodozyma</name>
    <name type="common">Yeast</name>
    <name type="synonym">Xanthophyllomyces dendrorhous</name>
    <dbReference type="NCBI Taxonomy" id="264483"/>
    <lineage>
        <taxon>Eukaryota</taxon>
        <taxon>Fungi</taxon>
        <taxon>Dikarya</taxon>
        <taxon>Basidiomycota</taxon>
        <taxon>Agaricomycotina</taxon>
        <taxon>Tremellomycetes</taxon>
        <taxon>Cystofilobasidiales</taxon>
        <taxon>Mrakiaceae</taxon>
        <taxon>Phaffia</taxon>
    </lineage>
</organism>
<proteinExistence type="inferred from homology"/>
<name>A0A0F7SUU3_PHARH</name>
<dbReference type="InterPro" id="IPR004307">
    <property type="entry name" value="TspO_MBR"/>
</dbReference>
<dbReference type="Pfam" id="PF03073">
    <property type="entry name" value="TspO_MBR"/>
    <property type="match status" value="1"/>
</dbReference>
<evidence type="ECO:0000256" key="4">
    <source>
        <dbReference type="ARBA" id="ARBA00022989"/>
    </source>
</evidence>
<comment type="subcellular location">
    <subcellularLocation>
        <location evidence="1">Membrane</location>
        <topology evidence="1">Multi-pass membrane protein</topology>
    </subcellularLocation>
</comment>
<dbReference type="InterPro" id="IPR038330">
    <property type="entry name" value="TspO/MBR-related_sf"/>
</dbReference>
<dbReference type="GO" id="GO:0033013">
    <property type="term" value="P:tetrapyrrole metabolic process"/>
    <property type="evidence" value="ECO:0007669"/>
    <property type="project" value="UniProtKB-ARBA"/>
</dbReference>
<dbReference type="Gene3D" id="1.20.1260.100">
    <property type="entry name" value="TspO/MBR protein"/>
    <property type="match status" value="1"/>
</dbReference>
<dbReference type="PANTHER" id="PTHR10057:SF0">
    <property type="entry name" value="TRANSLOCATOR PROTEIN"/>
    <property type="match status" value="1"/>
</dbReference>
<sequence>MLNPFLEIPRNSVVAVGFPLVFGSLSGWATASVVRGPWYKNLNPPPARPPNRAFGIVWPILYASMGYASHLIVKTFDNSFDPSTRQLAQLALTLYWAQLAGNYLWTPLFFQLKQTGLALLDIVALTGTVYALTNVSSKLSSPAPAGITPALLFAPYCAWLTYATYLNAGYWYLNYSPWARPKQD</sequence>
<evidence type="ECO:0000256" key="1">
    <source>
        <dbReference type="ARBA" id="ARBA00004141"/>
    </source>
</evidence>
<feature type="transmembrane region" description="Helical" evidence="6">
    <location>
        <begin position="93"/>
        <end position="110"/>
    </location>
</feature>
<accession>A0A0F7SUU3</accession>
<evidence type="ECO:0000256" key="5">
    <source>
        <dbReference type="ARBA" id="ARBA00023136"/>
    </source>
</evidence>
<keyword evidence="4 6" id="KW-1133">Transmembrane helix</keyword>
<keyword evidence="7" id="KW-0675">Receptor</keyword>
<dbReference type="PIRSF" id="PIRSF005859">
    <property type="entry name" value="PBR"/>
    <property type="match status" value="1"/>
</dbReference>
<dbReference type="EMBL" id="LN483166">
    <property type="protein sequence ID" value="CED84484.1"/>
    <property type="molecule type" value="Genomic_DNA"/>
</dbReference>
<comment type="similarity">
    <text evidence="2">Belongs to the TspO/BZRP family.</text>
</comment>
<dbReference type="CDD" id="cd15904">
    <property type="entry name" value="TSPO_MBR"/>
    <property type="match status" value="1"/>
</dbReference>
<feature type="transmembrane region" description="Helical" evidence="6">
    <location>
        <begin position="153"/>
        <end position="173"/>
    </location>
</feature>
<dbReference type="AlphaFoldDB" id="A0A0F7SUU3"/>
<feature type="transmembrane region" description="Helical" evidence="6">
    <location>
        <begin position="54"/>
        <end position="73"/>
    </location>
</feature>
<keyword evidence="5 6" id="KW-0472">Membrane</keyword>
<dbReference type="GO" id="GO:0005741">
    <property type="term" value="C:mitochondrial outer membrane"/>
    <property type="evidence" value="ECO:0007669"/>
    <property type="project" value="TreeGrafter"/>
</dbReference>
<evidence type="ECO:0000313" key="7">
    <source>
        <dbReference type="EMBL" id="CED84484.1"/>
    </source>
</evidence>
<dbReference type="PANTHER" id="PTHR10057">
    <property type="entry name" value="PERIPHERAL-TYPE BENZODIAZEPINE RECEPTOR"/>
    <property type="match status" value="1"/>
</dbReference>
<evidence type="ECO:0000256" key="6">
    <source>
        <dbReference type="SAM" id="Phobius"/>
    </source>
</evidence>